<feature type="compositionally biased region" description="Polar residues" evidence="2">
    <location>
        <begin position="283"/>
        <end position="296"/>
    </location>
</feature>
<dbReference type="Proteomes" id="UP000663760">
    <property type="component" value="Chromosome 10"/>
</dbReference>
<protein>
    <recommendedName>
        <fullName evidence="3">DUF7725 domain-containing protein</fullName>
    </recommendedName>
</protein>
<evidence type="ECO:0000259" key="3">
    <source>
        <dbReference type="Pfam" id="PF24851"/>
    </source>
</evidence>
<feature type="region of interest" description="Disordered" evidence="2">
    <location>
        <begin position="645"/>
        <end position="672"/>
    </location>
</feature>
<gene>
    <name evidence="4" type="ORF">SI8410_10014151</name>
</gene>
<feature type="region of interest" description="Disordered" evidence="2">
    <location>
        <begin position="267"/>
        <end position="296"/>
    </location>
</feature>
<dbReference type="OrthoDB" id="2020644at2759"/>
<reference evidence="4" key="1">
    <citation type="submission" date="2020-02" db="EMBL/GenBank/DDBJ databases">
        <authorList>
            <person name="Scholz U."/>
            <person name="Mascher M."/>
            <person name="Fiebig A."/>
        </authorList>
    </citation>
    <scope>NUCLEOTIDE SEQUENCE</scope>
</reference>
<dbReference type="InterPro" id="IPR056142">
    <property type="entry name" value="DUF7725"/>
</dbReference>
<feature type="region of interest" description="Disordered" evidence="2">
    <location>
        <begin position="392"/>
        <end position="419"/>
    </location>
</feature>
<evidence type="ECO:0000256" key="2">
    <source>
        <dbReference type="SAM" id="MobiDB-lite"/>
    </source>
</evidence>
<accession>A0A7I8L097</accession>
<sequence>MEAAAGRGGSLPVPSSSQRKEWRAVPEHCFRSNGSGGSEHGKLGQSDERTIYEVQEETGQLEVDFCSITIDGSGTNDDILQRRLHSISRQREELEQIEIDLRAQIVARSEIMEVQKNFDAQIKEHANAAAKLKEQLHEREQIICALEIKVEEKDRELRAVKIDNEAVWAKEDLLREQNKELANFRIERDSLEAERAQHMKQIHDLQECIQEKDHRYLELEEQHRVAQETILFKDEQLREAQAWMFAEVDRHHRQAIQQLQLELAEAKEQSGIQNDDSRFGHTGSKNSSSYLQNNGNQFANDGSSACTANGDGVSLLSAPSASTKSQQVPGVPGVPVVPSSILGMGAFIPSGPVVAPHPFVVHPQGAPQSVASASSHLSQNQMGYFQPVPALSHQHWQSQQAVQDAHRPHSQPPSQVDQDLLKSDGQYSYEISSERQVVHSDILETLKSPRQGSESMACGSNEKGRALDGEGPQETTHKSSSFHAAIVSDTLESSSEHKINIEKTVSANGVEAQVVASEDTSGSGAVLNGGERSVNFISVSECNINAVLVQEAIHTESTSGKVPEPNLLDERALLACLVRAIPPESASGISITSTLFVIKGDFIHLREGAKEIISASTAVAKVAAAAASFAPYSSVLPSVAVTPVAQTHRQRKDSTAELKAGRSIPNPDPSGLVYPGDFSRAPSQISTGHGQRQNGVNLDIFLAFLSHESAASMDARKMSDKSPSRPPFPALSYLLRAQPRAAAALRCLLQPDDKIHKNPADSLTYPFVLVQRNTRVLKHGDQTVDVYSHASVLRGQR</sequence>
<evidence type="ECO:0000313" key="5">
    <source>
        <dbReference type="Proteomes" id="UP000663760"/>
    </source>
</evidence>
<feature type="region of interest" description="Disordered" evidence="2">
    <location>
        <begin position="447"/>
        <end position="481"/>
    </location>
</feature>
<dbReference type="PANTHER" id="PTHR35766:SF1">
    <property type="entry name" value="OS08G0543600 PROTEIN"/>
    <property type="match status" value="1"/>
</dbReference>
<evidence type="ECO:0000313" key="4">
    <source>
        <dbReference type="EMBL" id="CAA7403473.1"/>
    </source>
</evidence>
<dbReference type="EMBL" id="LR746273">
    <property type="protein sequence ID" value="CAA7403473.1"/>
    <property type="molecule type" value="Genomic_DNA"/>
</dbReference>
<organism evidence="4 5">
    <name type="scientific">Spirodela intermedia</name>
    <name type="common">Intermediate duckweed</name>
    <dbReference type="NCBI Taxonomy" id="51605"/>
    <lineage>
        <taxon>Eukaryota</taxon>
        <taxon>Viridiplantae</taxon>
        <taxon>Streptophyta</taxon>
        <taxon>Embryophyta</taxon>
        <taxon>Tracheophyta</taxon>
        <taxon>Spermatophyta</taxon>
        <taxon>Magnoliopsida</taxon>
        <taxon>Liliopsida</taxon>
        <taxon>Araceae</taxon>
        <taxon>Lemnoideae</taxon>
        <taxon>Spirodela</taxon>
    </lineage>
</organism>
<feature type="domain" description="DUF7725" evidence="3">
    <location>
        <begin position="567"/>
        <end position="595"/>
    </location>
</feature>
<feature type="region of interest" description="Disordered" evidence="2">
    <location>
        <begin position="1"/>
        <end position="45"/>
    </location>
</feature>
<dbReference type="PANTHER" id="PTHR35766">
    <property type="entry name" value="OS08G0543600 PROTEIN"/>
    <property type="match status" value="1"/>
</dbReference>
<dbReference type="AlphaFoldDB" id="A0A7I8L097"/>
<keyword evidence="5" id="KW-1185">Reference proteome</keyword>
<dbReference type="Pfam" id="PF24851">
    <property type="entry name" value="DUF7725"/>
    <property type="match status" value="1"/>
</dbReference>
<feature type="coiled-coil region" evidence="1">
    <location>
        <begin position="115"/>
        <end position="142"/>
    </location>
</feature>
<proteinExistence type="predicted"/>
<evidence type="ECO:0000256" key="1">
    <source>
        <dbReference type="SAM" id="Coils"/>
    </source>
</evidence>
<keyword evidence="1" id="KW-0175">Coiled coil</keyword>
<name>A0A7I8L097_SPIIN</name>
<feature type="compositionally biased region" description="Basic and acidic residues" evidence="2">
    <location>
        <begin position="18"/>
        <end position="30"/>
    </location>
</feature>